<dbReference type="SUPFAM" id="SSF52540">
    <property type="entry name" value="P-loop containing nucleoside triphosphate hydrolases"/>
    <property type="match status" value="1"/>
</dbReference>
<dbReference type="EMBL" id="CACRTZ010000003">
    <property type="protein sequence ID" value="VYT72178.1"/>
    <property type="molecule type" value="Genomic_DNA"/>
</dbReference>
<accession>A0A6N2Z275</accession>
<dbReference type="InterPro" id="IPR027417">
    <property type="entry name" value="P-loop_NTPase"/>
</dbReference>
<dbReference type="Gene3D" id="3.40.50.300">
    <property type="entry name" value="P-loop containing nucleotide triphosphate hydrolases"/>
    <property type="match status" value="1"/>
</dbReference>
<gene>
    <name evidence="1" type="primary">coaA_1</name>
    <name evidence="1" type="ORF">EMLFYP7_00446</name>
</gene>
<dbReference type="RefSeq" id="WP_156564549.1">
    <property type="nucleotide sequence ID" value="NZ_CACRTZ010000003.1"/>
</dbReference>
<organism evidence="1">
    <name type="scientific">Phytobacter massiliensis</name>
    <dbReference type="NCBI Taxonomy" id="1485952"/>
    <lineage>
        <taxon>Bacteria</taxon>
        <taxon>Pseudomonadati</taxon>
        <taxon>Pseudomonadota</taxon>
        <taxon>Gammaproteobacteria</taxon>
        <taxon>Enterobacterales</taxon>
        <taxon>Enterobacteriaceae</taxon>
        <taxon>Phytobacter</taxon>
    </lineage>
</organism>
<dbReference type="PANTHER" id="PTHR10285">
    <property type="entry name" value="URIDINE KINASE"/>
    <property type="match status" value="1"/>
</dbReference>
<dbReference type="EC" id="2.7.1.33" evidence="1"/>
<protein>
    <submittedName>
        <fullName evidence="1">Pantothenate kinase</fullName>
        <ecNumber evidence="1">2.7.1.33</ecNumber>
    </submittedName>
</protein>
<dbReference type="NCBIfam" id="NF006745">
    <property type="entry name" value="PRK09270.1-4"/>
    <property type="match status" value="1"/>
</dbReference>
<evidence type="ECO:0000313" key="1">
    <source>
        <dbReference type="EMBL" id="VYT72178.1"/>
    </source>
</evidence>
<dbReference type="GO" id="GO:0004594">
    <property type="term" value="F:pantothenate kinase activity"/>
    <property type="evidence" value="ECO:0007669"/>
    <property type="project" value="UniProtKB-EC"/>
</dbReference>
<reference evidence="1" key="1">
    <citation type="submission" date="2019-11" db="EMBL/GenBank/DDBJ databases">
        <authorList>
            <person name="Feng L."/>
        </authorList>
    </citation>
    <scope>NUCLEOTIDE SEQUENCE</scope>
    <source>
        <strain evidence="1">EMassiliensisLFYP7</strain>
    </source>
</reference>
<name>A0A6N2Z275_9ENTR</name>
<dbReference type="AlphaFoldDB" id="A0A6N2Z275"/>
<proteinExistence type="predicted"/>
<sequence>MKIKLSVNGLEVEAHYSDTEIETVHKPLLKRLAQLQRRPSSSRTVIFLSAPPGTGKSTLTAFWTWLAEQDGGLPAIQTLPMDGFHHYNSWLEQHNLRARKGAPETFNVEKLAQNLQDICSQQAASWPQYSRQLHEPVESAIQVISPLVIVEGNWLLLDDARWAMLRQYCDFSLFIRAPAGVLRERLIARKMAGGLSRQEAEAFYRRTDGPNVEKVLSQSVPASLTLEMESDGGYRLASPLTV</sequence>
<keyword evidence="1" id="KW-0418">Kinase</keyword>
<keyword evidence="1" id="KW-0808">Transferase</keyword>